<evidence type="ECO:0000313" key="2">
    <source>
        <dbReference type="Proteomes" id="UP001440612"/>
    </source>
</evidence>
<dbReference type="SUPFAM" id="SSF81606">
    <property type="entry name" value="PP2C-like"/>
    <property type="match status" value="1"/>
</dbReference>
<proteinExistence type="predicted"/>
<evidence type="ECO:0008006" key="3">
    <source>
        <dbReference type="Google" id="ProtNLM"/>
    </source>
</evidence>
<evidence type="ECO:0000313" key="1">
    <source>
        <dbReference type="EMBL" id="WZC47969.1"/>
    </source>
</evidence>
<dbReference type="RefSeq" id="WP_341366089.1">
    <property type="nucleotide sequence ID" value="NZ_CP150951.2"/>
</dbReference>
<gene>
    <name evidence="1" type="ORF">AABB29_13880</name>
</gene>
<keyword evidence="2" id="KW-1185">Reference proteome</keyword>
<dbReference type="EMBL" id="CP150951">
    <property type="protein sequence ID" value="WZC47969.1"/>
    <property type="molecule type" value="Genomic_DNA"/>
</dbReference>
<dbReference type="Gene3D" id="3.60.40.10">
    <property type="entry name" value="PPM-type phosphatase domain"/>
    <property type="match status" value="1"/>
</dbReference>
<organism evidence="1 2">
    <name type="scientific">Yoonia phaeophyticola</name>
    <dbReference type="NCBI Taxonomy" id="3137369"/>
    <lineage>
        <taxon>Bacteria</taxon>
        <taxon>Pseudomonadati</taxon>
        <taxon>Pseudomonadota</taxon>
        <taxon>Alphaproteobacteria</taxon>
        <taxon>Rhodobacterales</taxon>
        <taxon>Paracoccaceae</taxon>
        <taxon>Yoonia</taxon>
    </lineage>
</organism>
<name>A0ABZ2V1P1_9RHOB</name>
<protein>
    <recommendedName>
        <fullName evidence="3">Protein phosphatase 2C domain-containing protein</fullName>
    </recommendedName>
</protein>
<dbReference type="InterPro" id="IPR036457">
    <property type="entry name" value="PPM-type-like_dom_sf"/>
</dbReference>
<reference evidence="2" key="1">
    <citation type="submission" date="2024-04" db="EMBL/GenBank/DDBJ databases">
        <title>Phylogenomic analyses of a clade within the roseobacter group suggest taxonomic reassignments of species of the genera Aestuariivita, Citreicella, Loktanella, Nautella, Pelagibaca, Ruegeria, Thalassobius, Thiobacimonas and Tropicibacter, and the proposal o.</title>
        <authorList>
            <person name="Jeon C.O."/>
        </authorList>
    </citation>
    <scope>NUCLEOTIDE SEQUENCE [LARGE SCALE GENOMIC DNA]</scope>
    <source>
        <strain evidence="2">BS5-3</strain>
    </source>
</reference>
<dbReference type="Proteomes" id="UP001440612">
    <property type="component" value="Chromosome"/>
</dbReference>
<accession>A0ABZ2V1P1</accession>
<sequence>MHFETLQSISINGTLTTPNDDRCGATAQLAWVVDGATDLAPPGLLGQQGGAAWLAETASLAFGAALAGNIQASCQTAFVRIEDQFERQKTRDVIAAWEVPKAAFCLAQLTDNGLSVAWAADSPILRMSGDDVLWCTGEPDTSAEAEDARALGDGVGAARALSGAVLEDRRAHRAQDGHAALSPDAQASAAVTRYAHHDIAVGDELLLMSDGFASLVTDYQRYSAQELAAAVRSDGLARLAEEIREIEEADSACLRFPRFKVSDDATAMWLKIGG</sequence>